<dbReference type="EMBL" id="AKHW03006295">
    <property type="protein sequence ID" value="KYO21004.1"/>
    <property type="molecule type" value="Genomic_DNA"/>
</dbReference>
<dbReference type="AlphaFoldDB" id="A0A151M917"/>
<proteinExistence type="predicted"/>
<evidence type="ECO:0000313" key="2">
    <source>
        <dbReference type="Proteomes" id="UP000050525"/>
    </source>
</evidence>
<dbReference type="Proteomes" id="UP000050525">
    <property type="component" value="Unassembled WGS sequence"/>
</dbReference>
<name>A0A151M917_ALLMI</name>
<keyword evidence="2" id="KW-1185">Reference proteome</keyword>
<organism evidence="1 2">
    <name type="scientific">Alligator mississippiensis</name>
    <name type="common">American alligator</name>
    <dbReference type="NCBI Taxonomy" id="8496"/>
    <lineage>
        <taxon>Eukaryota</taxon>
        <taxon>Metazoa</taxon>
        <taxon>Chordata</taxon>
        <taxon>Craniata</taxon>
        <taxon>Vertebrata</taxon>
        <taxon>Euteleostomi</taxon>
        <taxon>Archelosauria</taxon>
        <taxon>Archosauria</taxon>
        <taxon>Crocodylia</taxon>
        <taxon>Alligatoridae</taxon>
        <taxon>Alligatorinae</taxon>
        <taxon>Alligator</taxon>
    </lineage>
</organism>
<sequence length="143" mass="15789">MKSPLRPNSLVLSWWKKHLSYQAYEEDALLPLQKKRHGAAEIIHAECNSTCYENELIVTPTTRDFCRRRREAAEDGDLSNLGIYGPYLSCRRRTAPRAIGAGVMEGLVEAGAAGLCPELVLLVGTSAFHHSVGRGKKQLGDPE</sequence>
<comment type="caution">
    <text evidence="1">The sequence shown here is derived from an EMBL/GenBank/DDBJ whole genome shotgun (WGS) entry which is preliminary data.</text>
</comment>
<evidence type="ECO:0000313" key="1">
    <source>
        <dbReference type="EMBL" id="KYO21004.1"/>
    </source>
</evidence>
<gene>
    <name evidence="1" type="ORF">Y1Q_0001325</name>
</gene>
<accession>A0A151M917</accession>
<protein>
    <submittedName>
        <fullName evidence="1">Uncharacterized protein</fullName>
    </submittedName>
</protein>
<reference evidence="1 2" key="1">
    <citation type="journal article" date="2012" name="Genome Biol.">
        <title>Sequencing three crocodilian genomes to illuminate the evolution of archosaurs and amniotes.</title>
        <authorList>
            <person name="St John J.A."/>
            <person name="Braun E.L."/>
            <person name="Isberg S.R."/>
            <person name="Miles L.G."/>
            <person name="Chong A.Y."/>
            <person name="Gongora J."/>
            <person name="Dalzell P."/>
            <person name="Moran C."/>
            <person name="Bed'hom B."/>
            <person name="Abzhanov A."/>
            <person name="Burgess S.C."/>
            <person name="Cooksey A.M."/>
            <person name="Castoe T.A."/>
            <person name="Crawford N.G."/>
            <person name="Densmore L.D."/>
            <person name="Drew J.C."/>
            <person name="Edwards S.V."/>
            <person name="Faircloth B.C."/>
            <person name="Fujita M.K."/>
            <person name="Greenwold M.J."/>
            <person name="Hoffmann F.G."/>
            <person name="Howard J.M."/>
            <person name="Iguchi T."/>
            <person name="Janes D.E."/>
            <person name="Khan S.Y."/>
            <person name="Kohno S."/>
            <person name="de Koning A.J."/>
            <person name="Lance S.L."/>
            <person name="McCarthy F.M."/>
            <person name="McCormack J.E."/>
            <person name="Merchant M.E."/>
            <person name="Peterson D.G."/>
            <person name="Pollock D.D."/>
            <person name="Pourmand N."/>
            <person name="Raney B.J."/>
            <person name="Roessler K.A."/>
            <person name="Sanford J.R."/>
            <person name="Sawyer R.H."/>
            <person name="Schmidt C.J."/>
            <person name="Triplett E.W."/>
            <person name="Tuberville T.D."/>
            <person name="Venegas-Anaya M."/>
            <person name="Howard J.T."/>
            <person name="Jarvis E.D."/>
            <person name="Guillette L.J.Jr."/>
            <person name="Glenn T.C."/>
            <person name="Green R.E."/>
            <person name="Ray D.A."/>
        </authorList>
    </citation>
    <scope>NUCLEOTIDE SEQUENCE [LARGE SCALE GENOMIC DNA]</scope>
    <source>
        <strain evidence="1">KSC_2009_1</strain>
    </source>
</reference>